<evidence type="ECO:0000313" key="1">
    <source>
        <dbReference type="EMBL" id="AHH96043.1"/>
    </source>
</evidence>
<name>W5W477_9PSEU</name>
<dbReference type="eggNOG" id="ENOG5034774">
    <property type="taxonomic scope" value="Bacteria"/>
</dbReference>
<dbReference type="HOGENOM" id="CLU_2285399_0_0_11"/>
<dbReference type="EMBL" id="CP007155">
    <property type="protein sequence ID" value="AHH96043.1"/>
    <property type="molecule type" value="Genomic_DNA"/>
</dbReference>
<sequence length="110" mass="12136">MTSSAESAHSVETRLRELLDRGFQFINPCDSSGEITAVVGVRAHDNVTDVLWLRDENDVLAMRMPSEEEDFLSPSQVLWSSEGAAHRVLAELIELPDDRTPGMLLRVGAA</sequence>
<reference evidence="1 2" key="1">
    <citation type="journal article" date="2014" name="BMC Genomics">
        <title>Complete genome sequence of producer of the glycopeptide antibiotic Aculeximycin Kutzneria albida DSM 43870T, a representative of minor genus of Pseudonocardiaceae.</title>
        <authorList>
            <person name="Rebets Y."/>
            <person name="Tokovenko B."/>
            <person name="Lushchyk I."/>
            <person name="Ruckert C."/>
            <person name="Zaburannyi N."/>
            <person name="Bechthold A."/>
            <person name="Kalinowski J."/>
            <person name="Luzhetskyy A."/>
        </authorList>
    </citation>
    <scope>NUCLEOTIDE SEQUENCE [LARGE SCALE GENOMIC DNA]</scope>
    <source>
        <strain evidence="1">DSM 43870</strain>
    </source>
</reference>
<dbReference type="KEGG" id="kal:KALB_2675"/>
<proteinExistence type="predicted"/>
<organism evidence="1 2">
    <name type="scientific">Kutzneria albida DSM 43870</name>
    <dbReference type="NCBI Taxonomy" id="1449976"/>
    <lineage>
        <taxon>Bacteria</taxon>
        <taxon>Bacillati</taxon>
        <taxon>Actinomycetota</taxon>
        <taxon>Actinomycetes</taxon>
        <taxon>Pseudonocardiales</taxon>
        <taxon>Pseudonocardiaceae</taxon>
        <taxon>Kutzneria</taxon>
    </lineage>
</organism>
<keyword evidence="2" id="KW-1185">Reference proteome</keyword>
<dbReference type="OrthoDB" id="3690349at2"/>
<protein>
    <submittedName>
        <fullName evidence="1">Uncharacterized protein</fullName>
    </submittedName>
</protein>
<accession>W5W477</accession>
<gene>
    <name evidence="1" type="ORF">KALB_2675</name>
</gene>
<evidence type="ECO:0000313" key="2">
    <source>
        <dbReference type="Proteomes" id="UP000019225"/>
    </source>
</evidence>
<dbReference type="Proteomes" id="UP000019225">
    <property type="component" value="Chromosome"/>
</dbReference>
<dbReference type="STRING" id="1449976.KALB_2675"/>
<dbReference type="AlphaFoldDB" id="W5W477"/>